<evidence type="ECO:0000313" key="3">
    <source>
        <dbReference type="Proteomes" id="UP000446768"/>
    </source>
</evidence>
<reference evidence="2 3" key="1">
    <citation type="submission" date="2019-11" db="EMBL/GenBank/DDBJ databases">
        <title>Novel species isolated from a subtropical stream in China.</title>
        <authorList>
            <person name="Lu H."/>
        </authorList>
    </citation>
    <scope>NUCLEOTIDE SEQUENCE [LARGE SCALE GENOMIC DNA]</scope>
    <source>
        <strain evidence="2 3">FT92W</strain>
    </source>
</reference>
<dbReference type="InterPro" id="IPR000253">
    <property type="entry name" value="FHA_dom"/>
</dbReference>
<dbReference type="AlphaFoldDB" id="A0A7X2IMC8"/>
<protein>
    <submittedName>
        <fullName evidence="2">FHA domain-containing protein</fullName>
    </submittedName>
</protein>
<dbReference type="Pfam" id="PF00498">
    <property type="entry name" value="FHA"/>
    <property type="match status" value="1"/>
</dbReference>
<feature type="domain" description="FHA" evidence="1">
    <location>
        <begin position="313"/>
        <end position="378"/>
    </location>
</feature>
<name>A0A7X2IMC8_9BURK</name>
<proteinExistence type="predicted"/>
<organism evidence="2 3">
    <name type="scientific">Pseudoduganella rivuli</name>
    <dbReference type="NCBI Taxonomy" id="2666085"/>
    <lineage>
        <taxon>Bacteria</taxon>
        <taxon>Pseudomonadati</taxon>
        <taxon>Pseudomonadota</taxon>
        <taxon>Betaproteobacteria</taxon>
        <taxon>Burkholderiales</taxon>
        <taxon>Oxalobacteraceae</taxon>
        <taxon>Telluria group</taxon>
        <taxon>Pseudoduganella</taxon>
    </lineage>
</organism>
<evidence type="ECO:0000313" key="2">
    <source>
        <dbReference type="EMBL" id="MRV72491.1"/>
    </source>
</evidence>
<gene>
    <name evidence="2" type="ORF">GJ700_12305</name>
</gene>
<keyword evidence="3" id="KW-1185">Reference proteome</keyword>
<sequence length="524" mass="56763">MNKCSNPDHPHCTYWVLPGDPACAGGHAQPAPAAPTSYELLSAMRSRGPATAHGHVQAMQATPLATTTPPDLMPGLMAKPQARSLLHISGFDPRAAGGRQTLKMELRGMPADCAQHPGTELGIEVRSELIQNTGNAGATRQQFSRAADGGWRPVFVEFSSRGKEHGQYQISVTVTSMADGVPARRWESVFVILVPRADATLTEIHRIFLSTHKNVRVMADDASIARVHAQGGDSLDIDVTARNAGIAHVNLDAPQGKVDLGFSTIAWDEDLIEIAMPRMAPAHPHPSRMASFVNAAPDAGAQRHIRLFAMDECVIGRFELVDPEAHVLLTHYAEDGQHPNGLTRRVSGRHAVIRRAVQGGFDIEDVSRYGVLLDGVWPGKHQPVRLRQGMRIELTASIKGVVTLEVSAIMPHGVILHRTDHGRHAECFYILMPDTHPGYPMPPFIATPQAGALPLIVHHNGGFWHMDQLSGKETALAPATTLDKLSRVPRHTRFAAEPYPESWIICTGADDLHSTVAASDMTAA</sequence>
<comment type="caution">
    <text evidence="2">The sequence shown here is derived from an EMBL/GenBank/DDBJ whole genome shotgun (WGS) entry which is preliminary data.</text>
</comment>
<dbReference type="PROSITE" id="PS50006">
    <property type="entry name" value="FHA_DOMAIN"/>
    <property type="match status" value="1"/>
</dbReference>
<evidence type="ECO:0000259" key="1">
    <source>
        <dbReference type="PROSITE" id="PS50006"/>
    </source>
</evidence>
<dbReference type="CDD" id="cd00060">
    <property type="entry name" value="FHA"/>
    <property type="match status" value="1"/>
</dbReference>
<dbReference type="InterPro" id="IPR008984">
    <property type="entry name" value="SMAD_FHA_dom_sf"/>
</dbReference>
<dbReference type="Gene3D" id="2.60.200.20">
    <property type="match status" value="1"/>
</dbReference>
<accession>A0A7X2IMC8</accession>
<dbReference type="RefSeq" id="WP_154374131.1">
    <property type="nucleotide sequence ID" value="NZ_WKJJ01000007.1"/>
</dbReference>
<dbReference type="EMBL" id="WKJJ01000007">
    <property type="protein sequence ID" value="MRV72491.1"/>
    <property type="molecule type" value="Genomic_DNA"/>
</dbReference>
<dbReference type="Proteomes" id="UP000446768">
    <property type="component" value="Unassembled WGS sequence"/>
</dbReference>
<dbReference type="SUPFAM" id="SSF49879">
    <property type="entry name" value="SMAD/FHA domain"/>
    <property type="match status" value="1"/>
</dbReference>